<reference evidence="2" key="1">
    <citation type="submission" date="2020-11" db="EMBL/GenBank/DDBJ databases">
        <authorList>
            <person name="Tran Van P."/>
        </authorList>
    </citation>
    <scope>NUCLEOTIDE SEQUENCE</scope>
</reference>
<keyword evidence="1" id="KW-0812">Transmembrane</keyword>
<feature type="transmembrane region" description="Helical" evidence="1">
    <location>
        <begin position="17"/>
        <end position="35"/>
    </location>
</feature>
<gene>
    <name evidence="2" type="ORF">NMOB1V02_LOCUS9409</name>
</gene>
<proteinExistence type="predicted"/>
<dbReference type="Proteomes" id="UP000678499">
    <property type="component" value="Unassembled WGS sequence"/>
</dbReference>
<keyword evidence="1" id="KW-0472">Membrane</keyword>
<sequence>MNGTKAGYLFKDHGEEIVIIMKMLVVFAFVCLVALTSATKPQPTVEEAIEMLDTWADCLTCVGLECALSCGFSCASGNIIGCVDCVYNDCYDCWIRCDELIGMQQKFL</sequence>
<evidence type="ECO:0000313" key="2">
    <source>
        <dbReference type="EMBL" id="CAD7281773.1"/>
    </source>
</evidence>
<dbReference type="EMBL" id="OA885199">
    <property type="protein sequence ID" value="CAD7281773.1"/>
    <property type="molecule type" value="Genomic_DNA"/>
</dbReference>
<evidence type="ECO:0008006" key="4">
    <source>
        <dbReference type="Google" id="ProtNLM"/>
    </source>
</evidence>
<evidence type="ECO:0000313" key="3">
    <source>
        <dbReference type="Proteomes" id="UP000678499"/>
    </source>
</evidence>
<name>A0A7R9BWK3_9CRUS</name>
<keyword evidence="3" id="KW-1185">Reference proteome</keyword>
<evidence type="ECO:0000256" key="1">
    <source>
        <dbReference type="SAM" id="Phobius"/>
    </source>
</evidence>
<protein>
    <recommendedName>
        <fullName evidence="4">Transmembrane protein</fullName>
    </recommendedName>
</protein>
<accession>A0A7R9BWK3</accession>
<dbReference type="EMBL" id="CAJPEX010003162">
    <property type="protein sequence ID" value="CAG0921925.1"/>
    <property type="molecule type" value="Genomic_DNA"/>
</dbReference>
<dbReference type="AlphaFoldDB" id="A0A7R9BWK3"/>
<keyword evidence="1" id="KW-1133">Transmembrane helix</keyword>
<organism evidence="2">
    <name type="scientific">Notodromas monacha</name>
    <dbReference type="NCBI Taxonomy" id="399045"/>
    <lineage>
        <taxon>Eukaryota</taxon>
        <taxon>Metazoa</taxon>
        <taxon>Ecdysozoa</taxon>
        <taxon>Arthropoda</taxon>
        <taxon>Crustacea</taxon>
        <taxon>Oligostraca</taxon>
        <taxon>Ostracoda</taxon>
        <taxon>Podocopa</taxon>
        <taxon>Podocopida</taxon>
        <taxon>Cypridocopina</taxon>
        <taxon>Cypridoidea</taxon>
        <taxon>Cyprididae</taxon>
        <taxon>Notodromas</taxon>
    </lineage>
</organism>